<feature type="domain" description="Fe2OG dioxygenase" evidence="14">
    <location>
        <begin position="691"/>
        <end position="784"/>
    </location>
</feature>
<evidence type="ECO:0000256" key="1">
    <source>
        <dbReference type="ARBA" id="ARBA00001961"/>
    </source>
</evidence>
<evidence type="ECO:0000256" key="8">
    <source>
        <dbReference type="ARBA" id="ARBA00022964"/>
    </source>
</evidence>
<sequence length="784" mass="90706">MKIPFGVCTAVCCLFFALDLASTEKDEGAKSDLNLLVLTVASEKNDGYKRFIDSANLNGLKTKVLGFDKPWQGGNMNSVGGGYKLNLYLEALEPYKNNDNLAVLLTDAYDVVILANSSTILNKFTEFDASIVISTENSCWPDRKLADQYPTVDQNGYRFLNSGGLIGYASQLYKFLSEKPIKNLGDDQLHLTNLYLNTDLREKLNIKLDNYAKLFQNVYLAEDDIKLKLVNKSYILENVNFNTQPAVIHGNGLSKITFNSYTNYIPNKWSPESGCNTCYDNNLDLSMLKEENYPKVLISIIVDKPTPFFDEFLNKIEDIDYPKSRLCLSITTLVDYHKEHVDKFISRIGDQYNASFVFHKTAEESIHARHFSFSLCTSKLCDFLFYIENEAHLDNPQTLKTLIQRNKKIIAPMLTRPFKAWSNFWGALSKDGFYARSLDYMDIVNYNKTGIWNVPYISSCYLMKGTILENKFTRPSYKEDNLDYDMAFSKSLRDKGVFMYIDNQYTYGHLIDSETFDITLKNPEVYQLFENRYDWEQRYIHPEYMENFNPDKKPAEPCPDVFWFPIVTEQFCQEFIEIMENFGQWSDGTNNDTRLRTGYEAVPTRDIHMNQVGLEKHWLEFLRSYVLPIQKKAFIGYIHDDPRLDTGYEAVPTRDIHMNQVGLQKVWLEFLRLFVSRLQEHVYLGYYSDGPPRSVMNFVVKYNPLGQASLRPHHDSSTYTINIALNSPGKDYQGGGCHFLRYKCKVTNMKVGWMLMHPGRLTHYHEGLEVTNGTRYIMISFVDP</sequence>
<dbReference type="Gene3D" id="2.60.120.620">
    <property type="entry name" value="q2cbj1_9rhob like domain"/>
    <property type="match status" value="1"/>
</dbReference>
<keyword evidence="4" id="KW-0479">Metal-binding</keyword>
<dbReference type="GO" id="GO:0031418">
    <property type="term" value="F:L-ascorbic acid binding"/>
    <property type="evidence" value="ECO:0007669"/>
    <property type="project" value="UniProtKB-KW"/>
</dbReference>
<dbReference type="EMBL" id="VYZN01000014">
    <property type="protein sequence ID" value="KAE9539496.1"/>
    <property type="molecule type" value="Genomic_DNA"/>
</dbReference>
<evidence type="ECO:0000256" key="5">
    <source>
        <dbReference type="ARBA" id="ARBA00022729"/>
    </source>
</evidence>
<dbReference type="InterPro" id="IPR029044">
    <property type="entry name" value="Nucleotide-diphossugar_trans"/>
</dbReference>
<dbReference type="EC" id="1.14.11.4" evidence="3"/>
<feature type="chain" id="PRO_5026347100" description="procollagen-lysine 5-dioxygenase" evidence="13">
    <location>
        <begin position="24"/>
        <end position="784"/>
    </location>
</feature>
<protein>
    <recommendedName>
        <fullName evidence="3">procollagen-lysine 5-dioxygenase</fullName>
        <ecNumber evidence="3">1.14.11.4</ecNumber>
    </recommendedName>
</protein>
<dbReference type="InterPro" id="IPR006620">
    <property type="entry name" value="Pro_4_hyd_alph"/>
</dbReference>
<dbReference type="OrthoDB" id="69177at2759"/>
<dbReference type="GO" id="GO:0005506">
    <property type="term" value="F:iron ion binding"/>
    <property type="evidence" value="ECO:0007669"/>
    <property type="project" value="InterPro"/>
</dbReference>
<comment type="cofactor">
    <cofactor evidence="1">
        <name>L-ascorbate</name>
        <dbReference type="ChEBI" id="CHEBI:38290"/>
    </cofactor>
</comment>
<dbReference type="GO" id="GO:0005783">
    <property type="term" value="C:endoplasmic reticulum"/>
    <property type="evidence" value="ECO:0007669"/>
    <property type="project" value="UniProtKB-SubCell"/>
</dbReference>
<evidence type="ECO:0000256" key="6">
    <source>
        <dbReference type="ARBA" id="ARBA00022824"/>
    </source>
</evidence>
<gene>
    <name evidence="15" type="ORF">AGLY_004748</name>
</gene>
<keyword evidence="10" id="KW-0408">Iron</keyword>
<evidence type="ECO:0000256" key="7">
    <source>
        <dbReference type="ARBA" id="ARBA00022896"/>
    </source>
</evidence>
<organism evidence="15 16">
    <name type="scientific">Aphis glycines</name>
    <name type="common">Soybean aphid</name>
    <dbReference type="NCBI Taxonomy" id="307491"/>
    <lineage>
        <taxon>Eukaryota</taxon>
        <taxon>Metazoa</taxon>
        <taxon>Ecdysozoa</taxon>
        <taxon>Arthropoda</taxon>
        <taxon>Hexapoda</taxon>
        <taxon>Insecta</taxon>
        <taxon>Pterygota</taxon>
        <taxon>Neoptera</taxon>
        <taxon>Paraneoptera</taxon>
        <taxon>Hemiptera</taxon>
        <taxon>Sternorrhyncha</taxon>
        <taxon>Aphidomorpha</taxon>
        <taxon>Aphidoidea</taxon>
        <taxon>Aphididae</taxon>
        <taxon>Aphidini</taxon>
        <taxon>Aphis</taxon>
        <taxon>Aphis</taxon>
    </lineage>
</organism>
<keyword evidence="6" id="KW-0256">Endoplasmic reticulum</keyword>
<dbReference type="InterPro" id="IPR050757">
    <property type="entry name" value="Collagen_mod_GT25"/>
</dbReference>
<accession>A0A6G0TW19</accession>
<dbReference type="InterPro" id="IPR044861">
    <property type="entry name" value="IPNS-like_FE2OG_OXY"/>
</dbReference>
<feature type="signal peptide" evidence="13">
    <location>
        <begin position="1"/>
        <end position="23"/>
    </location>
</feature>
<keyword evidence="11" id="KW-0325">Glycoprotein</keyword>
<evidence type="ECO:0000313" key="16">
    <source>
        <dbReference type="Proteomes" id="UP000475862"/>
    </source>
</evidence>
<dbReference type="SUPFAM" id="SSF53448">
    <property type="entry name" value="Nucleotide-diphospho-sugar transferases"/>
    <property type="match status" value="1"/>
</dbReference>
<proteinExistence type="predicted"/>
<dbReference type="PANTHER" id="PTHR10730:SF45">
    <property type="entry name" value="PROCOLLAGEN-LYSINE,2-OXOGLUTARATE 5-DIOXYGENASE"/>
    <property type="match status" value="1"/>
</dbReference>
<evidence type="ECO:0000259" key="14">
    <source>
        <dbReference type="PROSITE" id="PS51471"/>
    </source>
</evidence>
<evidence type="ECO:0000256" key="10">
    <source>
        <dbReference type="ARBA" id="ARBA00023004"/>
    </source>
</evidence>
<dbReference type="GO" id="GO:0008475">
    <property type="term" value="F:procollagen-lysine 5-dioxygenase activity"/>
    <property type="evidence" value="ECO:0007669"/>
    <property type="project" value="UniProtKB-EC"/>
</dbReference>
<dbReference type="SMART" id="SM00702">
    <property type="entry name" value="P4Hc"/>
    <property type="match status" value="1"/>
</dbReference>
<name>A0A6G0TW19_APHGL</name>
<dbReference type="PROSITE" id="PS51471">
    <property type="entry name" value="FE2OG_OXY"/>
    <property type="match status" value="1"/>
</dbReference>
<evidence type="ECO:0000313" key="15">
    <source>
        <dbReference type="EMBL" id="KAE9539496.1"/>
    </source>
</evidence>
<dbReference type="Proteomes" id="UP000475862">
    <property type="component" value="Unassembled WGS sequence"/>
</dbReference>
<keyword evidence="8" id="KW-0223">Dioxygenase</keyword>
<dbReference type="Pfam" id="PF03171">
    <property type="entry name" value="2OG-FeII_Oxy"/>
    <property type="match status" value="1"/>
</dbReference>
<evidence type="ECO:0000256" key="3">
    <source>
        <dbReference type="ARBA" id="ARBA00012264"/>
    </source>
</evidence>
<keyword evidence="7" id="KW-0847">Vitamin C</keyword>
<evidence type="ECO:0000256" key="9">
    <source>
        <dbReference type="ARBA" id="ARBA00023002"/>
    </source>
</evidence>
<evidence type="ECO:0000256" key="13">
    <source>
        <dbReference type="SAM" id="SignalP"/>
    </source>
</evidence>
<dbReference type="Pfam" id="PF25342">
    <property type="entry name" value="GT_PLOD"/>
    <property type="match status" value="1"/>
</dbReference>
<dbReference type="InterPro" id="IPR005123">
    <property type="entry name" value="Oxoglu/Fe-dep_dioxygenase_dom"/>
</dbReference>
<dbReference type="InterPro" id="IPR057589">
    <property type="entry name" value="GT_PLOD"/>
</dbReference>
<keyword evidence="5 13" id="KW-0732">Signal</keyword>
<comment type="subcellular location">
    <subcellularLocation>
        <location evidence="2">Endoplasmic reticulum</location>
    </subcellularLocation>
</comment>
<reference evidence="15 16" key="1">
    <citation type="submission" date="2019-08" db="EMBL/GenBank/DDBJ databases">
        <title>The genome of the soybean aphid Biotype 1, its phylome, world population structure and adaptation to the North American continent.</title>
        <authorList>
            <person name="Giordano R."/>
            <person name="Donthu R.K."/>
            <person name="Hernandez A.G."/>
            <person name="Wright C.L."/>
            <person name="Zimin A.V."/>
        </authorList>
    </citation>
    <scope>NUCLEOTIDE SEQUENCE [LARGE SCALE GENOMIC DNA]</scope>
    <source>
        <tissue evidence="15">Whole aphids</tissue>
    </source>
</reference>
<evidence type="ECO:0000256" key="4">
    <source>
        <dbReference type="ARBA" id="ARBA00022723"/>
    </source>
</evidence>
<dbReference type="PANTHER" id="PTHR10730">
    <property type="entry name" value="PROCOLLAGEN-LYSINE,2-OXOGLUTARATE 5-DIOXYGENASE/GLYCOSYLTRANSFERASE 25 FAMILY MEMBER"/>
    <property type="match status" value="1"/>
</dbReference>
<keyword evidence="16" id="KW-1185">Reference proteome</keyword>
<evidence type="ECO:0000256" key="12">
    <source>
        <dbReference type="ARBA" id="ARBA00047930"/>
    </source>
</evidence>
<comment type="catalytic activity">
    <reaction evidence="12">
        <text>L-lysyl-[collagen] + 2-oxoglutarate + O2 = (5R)-5-hydroxy-L-lysyl-[collagen] + succinate + CO2</text>
        <dbReference type="Rhea" id="RHEA:16569"/>
        <dbReference type="Rhea" id="RHEA-COMP:12751"/>
        <dbReference type="Rhea" id="RHEA-COMP:12752"/>
        <dbReference type="ChEBI" id="CHEBI:15379"/>
        <dbReference type="ChEBI" id="CHEBI:16526"/>
        <dbReference type="ChEBI" id="CHEBI:16810"/>
        <dbReference type="ChEBI" id="CHEBI:29969"/>
        <dbReference type="ChEBI" id="CHEBI:30031"/>
        <dbReference type="ChEBI" id="CHEBI:133442"/>
        <dbReference type="EC" id="1.14.11.4"/>
    </reaction>
</comment>
<comment type="caution">
    <text evidence="15">The sequence shown here is derived from an EMBL/GenBank/DDBJ whole genome shotgun (WGS) entry which is preliminary data.</text>
</comment>
<evidence type="ECO:0000256" key="2">
    <source>
        <dbReference type="ARBA" id="ARBA00004240"/>
    </source>
</evidence>
<dbReference type="AlphaFoldDB" id="A0A6G0TW19"/>
<evidence type="ECO:0000256" key="11">
    <source>
        <dbReference type="ARBA" id="ARBA00023180"/>
    </source>
</evidence>
<keyword evidence="9" id="KW-0560">Oxidoreductase</keyword>